<protein>
    <submittedName>
        <fullName evidence="3">Ribonuclease BN</fullName>
        <ecNumber evidence="3">3.1.26.11</ecNumber>
    </submittedName>
</protein>
<feature type="region of interest" description="Disordered" evidence="1">
    <location>
        <begin position="297"/>
        <end position="317"/>
    </location>
</feature>
<accession>A0A166BLJ6</accession>
<dbReference type="EC" id="3.1.26.11" evidence="3"/>
<dbReference type="PANTHER" id="PTHR46018:SF2">
    <property type="entry name" value="ZINC PHOSPHODIESTERASE ELAC PROTEIN 1"/>
    <property type="match status" value="1"/>
</dbReference>
<name>A0A166BLJ6_9EURY</name>
<evidence type="ECO:0000313" key="3">
    <source>
        <dbReference type="EMBL" id="KZX13529.1"/>
    </source>
</evidence>
<dbReference type="EMBL" id="LWMT01000203">
    <property type="protein sequence ID" value="KZX13529.1"/>
    <property type="molecule type" value="Genomic_DNA"/>
</dbReference>
<dbReference type="GO" id="GO:0042781">
    <property type="term" value="F:3'-tRNA processing endoribonuclease activity"/>
    <property type="evidence" value="ECO:0007669"/>
    <property type="project" value="UniProtKB-EC"/>
</dbReference>
<evidence type="ECO:0000256" key="1">
    <source>
        <dbReference type="SAM" id="MobiDB-lite"/>
    </source>
</evidence>
<feature type="domain" description="Metallo-beta-lactamase" evidence="2">
    <location>
        <begin position="34"/>
        <end position="218"/>
    </location>
</feature>
<dbReference type="RefSeq" id="WP_066972215.1">
    <property type="nucleotide sequence ID" value="NZ_LWMT01000203.1"/>
</dbReference>
<dbReference type="Pfam" id="PF12706">
    <property type="entry name" value="Lactamase_B_2"/>
    <property type="match status" value="1"/>
</dbReference>
<dbReference type="Gene3D" id="3.60.15.10">
    <property type="entry name" value="Ribonuclease Z/Hydroxyacylglutathione hydrolase-like"/>
    <property type="match status" value="1"/>
</dbReference>
<dbReference type="SUPFAM" id="SSF56281">
    <property type="entry name" value="Metallo-hydrolase/oxidoreductase"/>
    <property type="match status" value="1"/>
</dbReference>
<dbReference type="InterPro" id="IPR036866">
    <property type="entry name" value="RibonucZ/Hydroxyglut_hydro"/>
</dbReference>
<proteinExistence type="predicted"/>
<evidence type="ECO:0000313" key="4">
    <source>
        <dbReference type="Proteomes" id="UP000077066"/>
    </source>
</evidence>
<organism evidence="3 4">
    <name type="scientific">Methanobrevibacter filiformis</name>
    <dbReference type="NCBI Taxonomy" id="55758"/>
    <lineage>
        <taxon>Archaea</taxon>
        <taxon>Methanobacteriati</taxon>
        <taxon>Methanobacteriota</taxon>
        <taxon>Methanomada group</taxon>
        <taxon>Methanobacteria</taxon>
        <taxon>Methanobacteriales</taxon>
        <taxon>Methanobacteriaceae</taxon>
        <taxon>Methanobrevibacter</taxon>
    </lineage>
</organism>
<keyword evidence="4" id="KW-1185">Reference proteome</keyword>
<keyword evidence="3" id="KW-0378">Hydrolase</keyword>
<reference evidence="3 4" key="1">
    <citation type="submission" date="2016-04" db="EMBL/GenBank/DDBJ databases">
        <title>Genome sequence of Methanobrevibacter filiformis DSM 11501.</title>
        <authorList>
            <person name="Poehlein A."/>
            <person name="Seedorf H."/>
            <person name="Daniel R."/>
        </authorList>
    </citation>
    <scope>NUCLEOTIDE SEQUENCE [LARGE SCALE GENOMIC DNA]</scope>
    <source>
        <strain evidence="3 4">DSM 11501</strain>
    </source>
</reference>
<dbReference type="Proteomes" id="UP000077066">
    <property type="component" value="Unassembled WGS sequence"/>
</dbReference>
<dbReference type="OrthoDB" id="73420at2157"/>
<evidence type="ECO:0000259" key="2">
    <source>
        <dbReference type="Pfam" id="PF12706"/>
    </source>
</evidence>
<dbReference type="STRING" id="55758.MBFIL_10510"/>
<dbReference type="PATRIC" id="fig|55758.3.peg.1200"/>
<gene>
    <name evidence="3" type="primary">rbn</name>
    <name evidence="3" type="ORF">MBFIL_10510</name>
</gene>
<comment type="caution">
    <text evidence="3">The sequence shown here is derived from an EMBL/GenBank/DDBJ whole genome shotgun (WGS) entry which is preliminary data.</text>
</comment>
<dbReference type="InterPro" id="IPR001279">
    <property type="entry name" value="Metallo-B-lactamas"/>
</dbReference>
<dbReference type="AlphaFoldDB" id="A0A166BLJ6"/>
<sequence>MKIKFLGTGGGRFTTISQQRMTGGFRIDDINGQNYHFDPGPGALVRTYQFGLNPIDIDGIFVSHSHTDHYNDCEIMIEAMTKGMTKEKGIIIGSGSVFEGFQQWGPCISKYHQSKSKNIILSANKTQKIGNMNIKGTKTLHGDPTGVGFQLEHENIKISYISDTLYFDDLWKYHESADILIGNIIRPKDEHIRGHMTGNNFIQVINQVKPQIAIMTHFSLKRKDENPEIEANRIKKETGTNTIAAFDGMELEINKKSPKDSKVTILKDKCINNKNNKIRAMNIFKKDNYKQTTINQKFNSNSNKSFSPSVEKSKKYK</sequence>
<feature type="compositionally biased region" description="Low complexity" evidence="1">
    <location>
        <begin position="297"/>
        <end position="307"/>
    </location>
</feature>
<dbReference type="PANTHER" id="PTHR46018">
    <property type="entry name" value="ZINC PHOSPHODIESTERASE ELAC PROTEIN 1"/>
    <property type="match status" value="1"/>
</dbReference>